<dbReference type="GO" id="GO:0004252">
    <property type="term" value="F:serine-type endopeptidase activity"/>
    <property type="evidence" value="ECO:0007669"/>
    <property type="project" value="UniProtKB-UniRule"/>
</dbReference>
<feature type="domain" description="Peptidase S8/S53" evidence="8">
    <location>
        <begin position="147"/>
        <end position="378"/>
    </location>
</feature>
<dbReference type="Proteomes" id="UP000002791">
    <property type="component" value="Chromosome"/>
</dbReference>
<dbReference type="InterPro" id="IPR023827">
    <property type="entry name" value="Peptidase_S8_Asp-AS"/>
</dbReference>
<evidence type="ECO:0000313" key="9">
    <source>
        <dbReference type="EMBL" id="EHR61790.1"/>
    </source>
</evidence>
<dbReference type="STRING" id="882082.SaccyDRAFT_2947"/>
<feature type="active site" description="Charge relay system" evidence="5">
    <location>
        <position position="359"/>
    </location>
</feature>
<name>H5XJ14_9PSEU</name>
<dbReference type="InterPro" id="IPR036852">
    <property type="entry name" value="Peptidase_S8/S53_dom_sf"/>
</dbReference>
<accession>H5XJ14</accession>
<dbReference type="InterPro" id="IPR051048">
    <property type="entry name" value="Peptidase_S8/S53_subtilisin"/>
</dbReference>
<dbReference type="SUPFAM" id="SSF52743">
    <property type="entry name" value="Subtilisin-like"/>
    <property type="match status" value="1"/>
</dbReference>
<dbReference type="OrthoDB" id="9766923at2"/>
<evidence type="ECO:0000256" key="5">
    <source>
        <dbReference type="PROSITE-ProRule" id="PRU01240"/>
    </source>
</evidence>
<evidence type="ECO:0000256" key="1">
    <source>
        <dbReference type="ARBA" id="ARBA00011073"/>
    </source>
</evidence>
<evidence type="ECO:0000259" key="8">
    <source>
        <dbReference type="Pfam" id="PF00082"/>
    </source>
</evidence>
<dbReference type="HOGENOM" id="CLU_011263_15_8_11"/>
<organism evidence="9 10">
    <name type="scientific">Saccharomonospora cyanea NA-134</name>
    <dbReference type="NCBI Taxonomy" id="882082"/>
    <lineage>
        <taxon>Bacteria</taxon>
        <taxon>Bacillati</taxon>
        <taxon>Actinomycetota</taxon>
        <taxon>Actinomycetes</taxon>
        <taxon>Pseudonocardiales</taxon>
        <taxon>Pseudonocardiaceae</taxon>
        <taxon>Saccharomonospora</taxon>
    </lineage>
</organism>
<gene>
    <name evidence="9" type="ORF">SaccyDRAFT_2947</name>
</gene>
<evidence type="ECO:0000256" key="6">
    <source>
        <dbReference type="RuleBase" id="RU003355"/>
    </source>
</evidence>
<feature type="active site" description="Charge relay system" evidence="5">
    <location>
        <position position="188"/>
    </location>
</feature>
<keyword evidence="3 5" id="KW-0378">Hydrolase</keyword>
<evidence type="ECO:0000313" key="10">
    <source>
        <dbReference type="Proteomes" id="UP000002791"/>
    </source>
</evidence>
<comment type="similarity">
    <text evidence="1 5 6">Belongs to the peptidase S8 family.</text>
</comment>
<dbReference type="RefSeq" id="WP_005457141.1">
    <property type="nucleotide sequence ID" value="NZ_CM001440.1"/>
</dbReference>
<dbReference type="PANTHER" id="PTHR43399">
    <property type="entry name" value="SUBTILISIN-RELATED"/>
    <property type="match status" value="1"/>
</dbReference>
<dbReference type="PANTHER" id="PTHR43399:SF4">
    <property type="entry name" value="CELL WALL-ASSOCIATED PROTEASE"/>
    <property type="match status" value="1"/>
</dbReference>
<feature type="active site" description="Charge relay system" evidence="5">
    <location>
        <position position="156"/>
    </location>
</feature>
<dbReference type="PROSITE" id="PS51892">
    <property type="entry name" value="SUBTILASE"/>
    <property type="match status" value="1"/>
</dbReference>
<reference evidence="9 10" key="1">
    <citation type="submission" date="2011-11" db="EMBL/GenBank/DDBJ databases">
        <title>The Noncontiguous Finished sequence of Saccharomonospora cyanea NA-134.</title>
        <authorList>
            <consortium name="US DOE Joint Genome Institute"/>
            <person name="Lucas S."/>
            <person name="Han J."/>
            <person name="Lapidus A."/>
            <person name="Cheng J.-F."/>
            <person name="Goodwin L."/>
            <person name="Pitluck S."/>
            <person name="Peters L."/>
            <person name="Ovchinnikova G."/>
            <person name="Lu M."/>
            <person name="Detter J.C."/>
            <person name="Han C."/>
            <person name="Tapia R."/>
            <person name="Land M."/>
            <person name="Hauser L."/>
            <person name="Kyrpides N."/>
            <person name="Ivanova N."/>
            <person name="Pagani I."/>
            <person name="Brambilla E.-M."/>
            <person name="Klenk H.-P."/>
            <person name="Woyke T."/>
        </authorList>
    </citation>
    <scope>NUCLEOTIDE SEQUENCE [LARGE SCALE GENOMIC DNA]</scope>
    <source>
        <strain evidence="9 10">NA-134</strain>
    </source>
</reference>
<keyword evidence="2 5" id="KW-0645">Protease</keyword>
<protein>
    <submittedName>
        <fullName evidence="9">Subtilisin-like serine protease</fullName>
    </submittedName>
</protein>
<dbReference type="InterPro" id="IPR023828">
    <property type="entry name" value="Peptidase_S8_Ser-AS"/>
</dbReference>
<dbReference type="InterPro" id="IPR000209">
    <property type="entry name" value="Peptidase_S8/S53_dom"/>
</dbReference>
<dbReference type="GO" id="GO:0006508">
    <property type="term" value="P:proteolysis"/>
    <property type="evidence" value="ECO:0007669"/>
    <property type="project" value="UniProtKB-KW"/>
</dbReference>
<evidence type="ECO:0000256" key="2">
    <source>
        <dbReference type="ARBA" id="ARBA00022670"/>
    </source>
</evidence>
<evidence type="ECO:0000256" key="4">
    <source>
        <dbReference type="ARBA" id="ARBA00022825"/>
    </source>
</evidence>
<dbReference type="PROSITE" id="PS00138">
    <property type="entry name" value="SUBTILASE_SER"/>
    <property type="match status" value="1"/>
</dbReference>
<proteinExistence type="inferred from homology"/>
<keyword evidence="4 5" id="KW-0720">Serine protease</keyword>
<dbReference type="Gene3D" id="3.40.50.200">
    <property type="entry name" value="Peptidase S8/S53 domain"/>
    <property type="match status" value="1"/>
</dbReference>
<dbReference type="eggNOG" id="COG1404">
    <property type="taxonomic scope" value="Bacteria"/>
</dbReference>
<dbReference type="InterPro" id="IPR015500">
    <property type="entry name" value="Peptidase_S8_subtilisin-rel"/>
</dbReference>
<dbReference type="AlphaFoldDB" id="H5XJ14"/>
<dbReference type="EMBL" id="CM001440">
    <property type="protein sequence ID" value="EHR61790.1"/>
    <property type="molecule type" value="Genomic_DNA"/>
</dbReference>
<dbReference type="Pfam" id="PF00082">
    <property type="entry name" value="Peptidase_S8"/>
    <property type="match status" value="1"/>
</dbReference>
<feature type="region of interest" description="Disordered" evidence="7">
    <location>
        <begin position="99"/>
        <end position="122"/>
    </location>
</feature>
<evidence type="ECO:0000256" key="7">
    <source>
        <dbReference type="SAM" id="MobiDB-lite"/>
    </source>
</evidence>
<evidence type="ECO:0000256" key="3">
    <source>
        <dbReference type="ARBA" id="ARBA00022801"/>
    </source>
</evidence>
<dbReference type="PRINTS" id="PR00723">
    <property type="entry name" value="SUBTILISIN"/>
</dbReference>
<sequence>MTTTNTAGDGGTETGRYLVLLQEDSAAAALRTMARVAGVRAASTADVTSFRTADALSGADGLLLHDLGVAVVTAARDQADALLRATTERGPLARVEPERRVRAYSAPPVEPEESGEDTTQARGPSLAEAQLAWGVRAVGAQASAATGAGIRVAVLDTGFAVDHPDFADREVEARSFVDGEDVADGHGHGTHCIGTACGPRTAVEGPGYGVAHEAEIYAGKVLSNAGTGTDGDILSGIAWAVSSGCAVVSLSLGSPTRPGQPHSETFETIARRAMRRNTLIIAAAGNESDRAGGVVAPVSHPANCPSVLAVGAVDASMAVANFSCGTVDPNGAVDLVGPGVNIHSSWTLPEKYKAISGTSMATPHVAGVAALIAEKHGARAWELWARLGQSARRLPLPSTDVGSGLVQAP</sequence>
<keyword evidence="10" id="KW-1185">Reference proteome</keyword>
<dbReference type="PROSITE" id="PS00136">
    <property type="entry name" value="SUBTILASE_ASP"/>
    <property type="match status" value="1"/>
</dbReference>